<dbReference type="AlphaFoldDB" id="A0A2A9G123"/>
<keyword evidence="4" id="KW-1185">Reference proteome</keyword>
<reference evidence="3 4" key="1">
    <citation type="submission" date="2017-10" db="EMBL/GenBank/DDBJ databases">
        <title>Sequencing the genomes of 1000 actinobacteria strains.</title>
        <authorList>
            <person name="Klenk H.-P."/>
        </authorList>
    </citation>
    <scope>NUCLEOTIDE SEQUENCE [LARGE SCALE GENOMIC DNA]</scope>
    <source>
        <strain evidence="3 4">DSM 46092</strain>
    </source>
</reference>
<protein>
    <recommendedName>
        <fullName evidence="1">Glycosyltransferase 2-like domain-containing protein</fullName>
    </recommendedName>
</protein>
<comment type="caution">
    <text evidence="3">The sequence shown here is derived from an EMBL/GenBank/DDBJ whole genome shotgun (WGS) entry which is preliminary data.</text>
</comment>
<dbReference type="RefSeq" id="WP_098509271.1">
    <property type="nucleotide sequence ID" value="NZ_JBIAKZ010000064.1"/>
</dbReference>
<dbReference type="InterPro" id="IPR001173">
    <property type="entry name" value="Glyco_trans_2-like"/>
</dbReference>
<accession>A0A2A9G123</accession>
<proteinExistence type="predicted"/>
<dbReference type="EMBL" id="PDJK01000001">
    <property type="protein sequence ID" value="PFG56490.1"/>
    <property type="molecule type" value="Genomic_DNA"/>
</dbReference>
<dbReference type="Proteomes" id="UP000243542">
    <property type="component" value="Unassembled WGS sequence"/>
</dbReference>
<dbReference type="EMBL" id="PDJK01000002">
    <property type="protein sequence ID" value="PFG51067.1"/>
    <property type="molecule type" value="Genomic_DNA"/>
</dbReference>
<dbReference type="SUPFAM" id="SSF53448">
    <property type="entry name" value="Nucleotide-diphospho-sugar transferases"/>
    <property type="match status" value="1"/>
</dbReference>
<evidence type="ECO:0000313" key="3">
    <source>
        <dbReference type="EMBL" id="PFG56490.1"/>
    </source>
</evidence>
<sequence length="252" mass="27464">MPVISVITAVYHGGHHFLREAYNSLVAQKLPNGWSWQWCIQEDGDTGLPADEIPNDERVSYGIGLGGRTGVARTMALARASGMYVRTLDADDMLLPGALTRDIETLDSVPWCTSACVDLLPSGKIVPGPYDPTPGLLDPGRFYREHEADRLSVQAVTFAAHTDLIWALGGWPALTGAETDGLLLAAEAVAQGAFIGEPGLIYRKHAAQTTASDRYWHADEAKARKDAVRHRARALRRTNWSWNPRQPVPASA</sequence>
<dbReference type="Gene3D" id="3.90.550.10">
    <property type="entry name" value="Spore Coat Polysaccharide Biosynthesis Protein SpsA, Chain A"/>
    <property type="match status" value="1"/>
</dbReference>
<evidence type="ECO:0000259" key="1">
    <source>
        <dbReference type="Pfam" id="PF00535"/>
    </source>
</evidence>
<evidence type="ECO:0000313" key="2">
    <source>
        <dbReference type="EMBL" id="PFG51067.1"/>
    </source>
</evidence>
<dbReference type="InterPro" id="IPR029044">
    <property type="entry name" value="Nucleotide-diphossugar_trans"/>
</dbReference>
<organism evidence="3 4">
    <name type="scientific">Amycolatopsis sulphurea</name>
    <dbReference type="NCBI Taxonomy" id="76022"/>
    <lineage>
        <taxon>Bacteria</taxon>
        <taxon>Bacillati</taxon>
        <taxon>Actinomycetota</taxon>
        <taxon>Actinomycetes</taxon>
        <taxon>Pseudonocardiales</taxon>
        <taxon>Pseudonocardiaceae</taxon>
        <taxon>Amycolatopsis</taxon>
    </lineage>
</organism>
<name>A0A2A9G123_9PSEU</name>
<feature type="domain" description="Glycosyltransferase 2-like" evidence="1">
    <location>
        <begin position="5"/>
        <end position="107"/>
    </location>
</feature>
<gene>
    <name evidence="3" type="ORF">ATK36_0002</name>
    <name evidence="2" type="ORF">ATK36_6340</name>
</gene>
<evidence type="ECO:0000313" key="4">
    <source>
        <dbReference type="Proteomes" id="UP000243542"/>
    </source>
</evidence>
<dbReference type="Pfam" id="PF00535">
    <property type="entry name" value="Glycos_transf_2"/>
    <property type="match status" value="1"/>
</dbReference>